<protein>
    <recommendedName>
        <fullName evidence="2">DUF4333 domain-containing protein</fullName>
    </recommendedName>
</protein>
<dbReference type="AlphaFoldDB" id="A0A3B0SZJ0"/>
<evidence type="ECO:0000313" key="1">
    <source>
        <dbReference type="EMBL" id="VAW09273.1"/>
    </source>
</evidence>
<accession>A0A3B0SZJ0</accession>
<name>A0A3B0SZJ0_9ZZZZ</name>
<organism evidence="1">
    <name type="scientific">hydrothermal vent metagenome</name>
    <dbReference type="NCBI Taxonomy" id="652676"/>
    <lineage>
        <taxon>unclassified sequences</taxon>
        <taxon>metagenomes</taxon>
        <taxon>ecological metagenomes</taxon>
    </lineage>
</organism>
<gene>
    <name evidence="1" type="ORF">MNBD_ACTINO02-1682</name>
</gene>
<proteinExistence type="predicted"/>
<reference evidence="1" key="1">
    <citation type="submission" date="2018-06" db="EMBL/GenBank/DDBJ databases">
        <authorList>
            <person name="Zhirakovskaya E."/>
        </authorList>
    </citation>
    <scope>NUCLEOTIDE SEQUENCE</scope>
</reference>
<sequence>MIVAAACSVSGEINIGSSPVENQVEDFVEGDFGDGFGLGDLDASCTKPSSTDVGTTFLCTATTTTGDVVRLETTLAEDDFFDVQTTNLILGESWGPIEGEMVRILSENTADGAAAITVDCGKETRIFDIGVSEPHICAASDGSGSVFDLSIAFTSLVPGNILWDWEIGDIRP</sequence>
<dbReference type="EMBL" id="UOEK01000543">
    <property type="protein sequence ID" value="VAW09273.1"/>
    <property type="molecule type" value="Genomic_DNA"/>
</dbReference>
<evidence type="ECO:0008006" key="2">
    <source>
        <dbReference type="Google" id="ProtNLM"/>
    </source>
</evidence>